<keyword evidence="1" id="KW-0233">DNA recombination</keyword>
<keyword evidence="3" id="KW-1185">Reference proteome</keyword>
<sequence>VWCGNCPVGHIMLGETIKRLCKDAGIEGPFTNHSLRATTACTGGPQKGISDKFVMERTKLRDFRSLQKYQRSDTSSKIEISKKFDCCEAMSLRESVTSEKVSIKREVEVDKEEVKGCSRFLKGRNEAGTSATFNNCTFIVSKD</sequence>
<organism evidence="2 3">
    <name type="scientific">Porites evermanni</name>
    <dbReference type="NCBI Taxonomy" id="104178"/>
    <lineage>
        <taxon>Eukaryota</taxon>
        <taxon>Metazoa</taxon>
        <taxon>Cnidaria</taxon>
        <taxon>Anthozoa</taxon>
        <taxon>Hexacorallia</taxon>
        <taxon>Scleractinia</taxon>
        <taxon>Fungiina</taxon>
        <taxon>Poritidae</taxon>
        <taxon>Porites</taxon>
    </lineage>
</organism>
<dbReference type="Gene3D" id="1.10.443.10">
    <property type="entry name" value="Intergrase catalytic core"/>
    <property type="match status" value="1"/>
</dbReference>
<dbReference type="InterPro" id="IPR011010">
    <property type="entry name" value="DNA_brk_join_enz"/>
</dbReference>
<gene>
    <name evidence="2" type="ORF">PEVE_00008296</name>
</gene>
<name>A0ABN8R037_9CNID</name>
<feature type="non-terminal residue" evidence="2">
    <location>
        <position position="143"/>
    </location>
</feature>
<evidence type="ECO:0000313" key="2">
    <source>
        <dbReference type="EMBL" id="CAH3172236.1"/>
    </source>
</evidence>
<comment type="caution">
    <text evidence="2">The sequence shown here is derived from an EMBL/GenBank/DDBJ whole genome shotgun (WGS) entry which is preliminary data.</text>
</comment>
<proteinExistence type="predicted"/>
<reference evidence="2 3" key="1">
    <citation type="submission" date="2022-05" db="EMBL/GenBank/DDBJ databases">
        <authorList>
            <consortium name="Genoscope - CEA"/>
            <person name="William W."/>
        </authorList>
    </citation>
    <scope>NUCLEOTIDE SEQUENCE [LARGE SCALE GENOMIC DNA]</scope>
</reference>
<protein>
    <submittedName>
        <fullName evidence="2">Uncharacterized protein</fullName>
    </submittedName>
</protein>
<accession>A0ABN8R037</accession>
<feature type="non-terminal residue" evidence="2">
    <location>
        <position position="1"/>
    </location>
</feature>
<evidence type="ECO:0000313" key="3">
    <source>
        <dbReference type="Proteomes" id="UP001159427"/>
    </source>
</evidence>
<dbReference type="InterPro" id="IPR013762">
    <property type="entry name" value="Integrase-like_cat_sf"/>
</dbReference>
<dbReference type="Proteomes" id="UP001159427">
    <property type="component" value="Unassembled WGS sequence"/>
</dbReference>
<evidence type="ECO:0000256" key="1">
    <source>
        <dbReference type="ARBA" id="ARBA00023172"/>
    </source>
</evidence>
<dbReference type="SUPFAM" id="SSF56349">
    <property type="entry name" value="DNA breaking-rejoining enzymes"/>
    <property type="match status" value="1"/>
</dbReference>
<dbReference type="EMBL" id="CALNXI010001566">
    <property type="protein sequence ID" value="CAH3172236.1"/>
    <property type="molecule type" value="Genomic_DNA"/>
</dbReference>